<name>A0A8R1TXK3_ONCVO</name>
<evidence type="ECO:0000313" key="1">
    <source>
        <dbReference type="EnsemblMetazoa" id="OVOC6446.1"/>
    </source>
</evidence>
<reference evidence="1" key="2">
    <citation type="submission" date="2022-06" db="UniProtKB">
        <authorList>
            <consortium name="EnsemblMetazoa"/>
        </authorList>
    </citation>
    <scope>IDENTIFICATION</scope>
</reference>
<protein>
    <submittedName>
        <fullName evidence="1">Uncharacterized protein</fullName>
    </submittedName>
</protein>
<dbReference type="EnsemblMetazoa" id="OVOC6446.1">
    <property type="protein sequence ID" value="OVOC6446.1"/>
    <property type="gene ID" value="WBGene00243255"/>
</dbReference>
<proteinExistence type="predicted"/>
<reference evidence="2" key="1">
    <citation type="submission" date="2013-10" db="EMBL/GenBank/DDBJ databases">
        <title>Genome sequencing of Onchocerca volvulus.</title>
        <authorList>
            <person name="Cotton J."/>
            <person name="Tsai J."/>
            <person name="Stanley E."/>
            <person name="Tracey A."/>
            <person name="Holroyd N."/>
            <person name="Lustigman S."/>
            <person name="Berriman M."/>
        </authorList>
    </citation>
    <scope>NUCLEOTIDE SEQUENCE</scope>
</reference>
<organism evidence="1 2">
    <name type="scientific">Onchocerca volvulus</name>
    <dbReference type="NCBI Taxonomy" id="6282"/>
    <lineage>
        <taxon>Eukaryota</taxon>
        <taxon>Metazoa</taxon>
        <taxon>Ecdysozoa</taxon>
        <taxon>Nematoda</taxon>
        <taxon>Chromadorea</taxon>
        <taxon>Rhabditida</taxon>
        <taxon>Spirurina</taxon>
        <taxon>Spiruromorpha</taxon>
        <taxon>Filarioidea</taxon>
        <taxon>Onchocercidae</taxon>
        <taxon>Onchocerca</taxon>
    </lineage>
</organism>
<keyword evidence="2" id="KW-1185">Reference proteome</keyword>
<evidence type="ECO:0000313" key="2">
    <source>
        <dbReference type="Proteomes" id="UP000024404"/>
    </source>
</evidence>
<dbReference type="AlphaFoldDB" id="A0A8R1TXK3"/>
<sequence>MTQNRHKPLLTSTIASYDNNTTTTSSCDDESPKLSGTKLISQVTLSYEPFFIFKLYILHVLYAGERKRGSRLQVLERRKKKCSHTLIFGQIPDQSILTFGNFKETTVVIW</sequence>
<dbReference type="Proteomes" id="UP000024404">
    <property type="component" value="Unassembled WGS sequence"/>
</dbReference>
<dbReference type="EMBL" id="CMVM020000172">
    <property type="status" value="NOT_ANNOTATED_CDS"/>
    <property type="molecule type" value="Genomic_DNA"/>
</dbReference>
<accession>A0A8R1TXK3</accession>